<keyword evidence="8" id="KW-1185">Reference proteome</keyword>
<keyword evidence="2 4" id="KW-0863">Zinc-finger</keyword>
<accession>A0AAD1YBA3</accession>
<dbReference type="EMBL" id="CAMPGE010030085">
    <property type="protein sequence ID" value="CAI2387586.1"/>
    <property type="molecule type" value="Genomic_DNA"/>
</dbReference>
<dbReference type="InterPro" id="IPR013083">
    <property type="entry name" value="Znf_RING/FYVE/PHD"/>
</dbReference>
<dbReference type="PROSITE" id="PS50089">
    <property type="entry name" value="ZF_RING_2"/>
    <property type="match status" value="1"/>
</dbReference>
<evidence type="ECO:0000256" key="3">
    <source>
        <dbReference type="ARBA" id="ARBA00022833"/>
    </source>
</evidence>
<evidence type="ECO:0000313" key="8">
    <source>
        <dbReference type="Proteomes" id="UP001295684"/>
    </source>
</evidence>
<organism evidence="7 8">
    <name type="scientific">Euplotes crassus</name>
    <dbReference type="NCBI Taxonomy" id="5936"/>
    <lineage>
        <taxon>Eukaryota</taxon>
        <taxon>Sar</taxon>
        <taxon>Alveolata</taxon>
        <taxon>Ciliophora</taxon>
        <taxon>Intramacronucleata</taxon>
        <taxon>Spirotrichea</taxon>
        <taxon>Hypotrichia</taxon>
        <taxon>Euplotida</taxon>
        <taxon>Euplotidae</taxon>
        <taxon>Moneuplotes</taxon>
    </lineage>
</organism>
<dbReference type="Gene3D" id="3.30.40.10">
    <property type="entry name" value="Zinc/RING finger domain, C3HC4 (zinc finger)"/>
    <property type="match status" value="1"/>
</dbReference>
<reference evidence="7" key="1">
    <citation type="submission" date="2023-07" db="EMBL/GenBank/DDBJ databases">
        <authorList>
            <consortium name="AG Swart"/>
            <person name="Singh M."/>
            <person name="Singh A."/>
            <person name="Seah K."/>
            <person name="Emmerich C."/>
        </authorList>
    </citation>
    <scope>NUCLEOTIDE SEQUENCE</scope>
    <source>
        <strain evidence="7">DP1</strain>
    </source>
</reference>
<evidence type="ECO:0000256" key="4">
    <source>
        <dbReference type="PROSITE-ProRule" id="PRU00175"/>
    </source>
</evidence>
<evidence type="ECO:0000313" key="7">
    <source>
        <dbReference type="EMBL" id="CAI2387586.1"/>
    </source>
</evidence>
<dbReference type="InterPro" id="IPR001841">
    <property type="entry name" value="Znf_RING"/>
</dbReference>
<proteinExistence type="predicted"/>
<dbReference type="InterPro" id="IPR027370">
    <property type="entry name" value="Znf-RING_euk"/>
</dbReference>
<evidence type="ECO:0000256" key="2">
    <source>
        <dbReference type="ARBA" id="ARBA00022771"/>
    </source>
</evidence>
<sequence>MDNPIFNCSICCYKYNEFGRRPISLPCGHAFCQECVFKLAQHSIDDRSVETNPTISNMERVVICPSDQSTHNVVVQNLPLCFAILQHLPGVKESKEFGGMFKDKALPVPNEKVDLDSVRKEFKLIFKKATDEYKKCKFWDETIKKVSKRNDENLHEQITNINICFDNIAMSLSKKRQALIAELRSKFEEEKSNIDKEKYKRKKRFDKIQEIYTDMKRADKKIHSMDYQKVFCAMKSNQQRLNAIEEHNQDFNTKVILFDDNIKIKDSGAVYTKNKVITDEGITREVRGKSADTRMSKETFDEFEEFAKHPKFEYEGPIAPKIPKTRRNQDIARESIHKSTSPRMNRNSTVKNMNLNYVSSNKVNQDVSYNQKKVRKEGEKCQKKDSLLRKNTSNFPSAKNHRSMLKLHENGFKKVTSFFERDKSASNLVNKNQFNLDKTDNILEKYSKMPLGKIMEVPHTERSNLCNFEPPKIKPSKSRSRYDNEASSSNEKDYSQQYKRKQAKKNAAKYSEQMVKRSKEEADIIKSLAKDEFNPFLIHGHGEIKISQEYSEKVVNKKMFSRVGGHFNDKQLEKSGTFNAKESLANLKNDGSNKMKLNDNPSMSNSGHWKNNPMTNADPRRAEGILAGNEEYGTKVEFGSPSKEEMVRLKDVTKDYKSSQINPKGKFNKYTSNKNNKGGLRKIKNEKKYKENEHFPNELNKKKLDGHKIRQKKTKSRRHKRKNPDQSF</sequence>
<feature type="compositionally biased region" description="Basic and acidic residues" evidence="5">
    <location>
        <begin position="686"/>
        <end position="708"/>
    </location>
</feature>
<evidence type="ECO:0000259" key="6">
    <source>
        <dbReference type="PROSITE" id="PS50089"/>
    </source>
</evidence>
<feature type="compositionally biased region" description="Basic residues" evidence="5">
    <location>
        <begin position="709"/>
        <end position="722"/>
    </location>
</feature>
<dbReference type="InterPro" id="IPR017907">
    <property type="entry name" value="Znf_RING_CS"/>
</dbReference>
<feature type="compositionally biased region" description="Polar residues" evidence="5">
    <location>
        <begin position="599"/>
        <end position="614"/>
    </location>
</feature>
<feature type="domain" description="RING-type" evidence="6">
    <location>
        <begin position="8"/>
        <end position="68"/>
    </location>
</feature>
<dbReference type="Pfam" id="PF13445">
    <property type="entry name" value="zf-RING_UBOX"/>
    <property type="match status" value="1"/>
</dbReference>
<keyword evidence="1" id="KW-0479">Metal-binding</keyword>
<dbReference type="Proteomes" id="UP001295684">
    <property type="component" value="Unassembled WGS sequence"/>
</dbReference>
<evidence type="ECO:0000256" key="5">
    <source>
        <dbReference type="SAM" id="MobiDB-lite"/>
    </source>
</evidence>
<keyword evidence="3" id="KW-0862">Zinc</keyword>
<feature type="region of interest" description="Disordered" evidence="5">
    <location>
        <begin position="655"/>
        <end position="728"/>
    </location>
</feature>
<comment type="caution">
    <text evidence="7">The sequence shown here is derived from an EMBL/GenBank/DDBJ whole genome shotgun (WGS) entry which is preliminary data.</text>
</comment>
<feature type="region of interest" description="Disordered" evidence="5">
    <location>
        <begin position="462"/>
        <end position="506"/>
    </location>
</feature>
<feature type="region of interest" description="Disordered" evidence="5">
    <location>
        <begin position="589"/>
        <end position="614"/>
    </location>
</feature>
<feature type="compositionally biased region" description="Basic and acidic residues" evidence="5">
    <location>
        <begin position="480"/>
        <end position="494"/>
    </location>
</feature>
<protein>
    <recommendedName>
        <fullName evidence="6">RING-type domain-containing protein</fullName>
    </recommendedName>
</protein>
<dbReference type="GO" id="GO:0008270">
    <property type="term" value="F:zinc ion binding"/>
    <property type="evidence" value="ECO:0007669"/>
    <property type="project" value="UniProtKB-KW"/>
</dbReference>
<gene>
    <name evidence="7" type="ORF">ECRASSUSDP1_LOCUS29220</name>
</gene>
<dbReference type="AlphaFoldDB" id="A0AAD1YBA3"/>
<dbReference type="SUPFAM" id="SSF57850">
    <property type="entry name" value="RING/U-box"/>
    <property type="match status" value="1"/>
</dbReference>
<evidence type="ECO:0000256" key="1">
    <source>
        <dbReference type="ARBA" id="ARBA00022723"/>
    </source>
</evidence>
<dbReference type="PROSITE" id="PS00518">
    <property type="entry name" value="ZF_RING_1"/>
    <property type="match status" value="1"/>
</dbReference>
<dbReference type="SMART" id="SM00184">
    <property type="entry name" value="RING"/>
    <property type="match status" value="1"/>
</dbReference>
<name>A0AAD1YBA3_EUPCR</name>